<accession>A0ABR7Y1Z3</accession>
<gene>
    <name evidence="2" type="ORF">H8B17_06915</name>
</gene>
<name>A0ABR7Y1Z3_9SPHI</name>
<dbReference type="Gene3D" id="3.40.50.880">
    <property type="match status" value="1"/>
</dbReference>
<dbReference type="InterPro" id="IPR029010">
    <property type="entry name" value="ThuA-like"/>
</dbReference>
<proteinExistence type="predicted"/>
<protein>
    <submittedName>
        <fullName evidence="2">ThuA domain-containing protein</fullName>
    </submittedName>
</protein>
<comment type="caution">
    <text evidence="2">The sequence shown here is derived from an EMBL/GenBank/DDBJ whole genome shotgun (WGS) entry which is preliminary data.</text>
</comment>
<dbReference type="PANTHER" id="PTHR40469:SF2">
    <property type="entry name" value="GALACTOSE-BINDING DOMAIN-LIKE SUPERFAMILY PROTEIN"/>
    <property type="match status" value="1"/>
</dbReference>
<dbReference type="Proteomes" id="UP000606494">
    <property type="component" value="Unassembled WGS sequence"/>
</dbReference>
<organism evidence="2 3">
    <name type="scientific">Sphingobacterium arenae</name>
    <dbReference type="NCBI Taxonomy" id="1280598"/>
    <lineage>
        <taxon>Bacteria</taxon>
        <taxon>Pseudomonadati</taxon>
        <taxon>Bacteroidota</taxon>
        <taxon>Sphingobacteriia</taxon>
        <taxon>Sphingobacteriales</taxon>
        <taxon>Sphingobacteriaceae</taxon>
        <taxon>Sphingobacterium</taxon>
    </lineage>
</organism>
<dbReference type="RefSeq" id="WP_190308483.1">
    <property type="nucleotide sequence ID" value="NZ_JACNYK010000002.1"/>
</dbReference>
<evidence type="ECO:0000259" key="1">
    <source>
        <dbReference type="Pfam" id="PF06283"/>
    </source>
</evidence>
<evidence type="ECO:0000313" key="3">
    <source>
        <dbReference type="Proteomes" id="UP000606494"/>
    </source>
</evidence>
<dbReference type="Pfam" id="PF06283">
    <property type="entry name" value="ThuA"/>
    <property type="match status" value="1"/>
</dbReference>
<evidence type="ECO:0000313" key="2">
    <source>
        <dbReference type="EMBL" id="MBD1425309.1"/>
    </source>
</evidence>
<dbReference type="InterPro" id="IPR029062">
    <property type="entry name" value="Class_I_gatase-like"/>
</dbReference>
<dbReference type="PANTHER" id="PTHR40469">
    <property type="entry name" value="SECRETED GLYCOSYL HYDROLASE"/>
    <property type="match status" value="1"/>
</dbReference>
<keyword evidence="3" id="KW-1185">Reference proteome</keyword>
<dbReference type="EMBL" id="JACNYK010000002">
    <property type="protein sequence ID" value="MBD1425309.1"/>
    <property type="molecule type" value="Genomic_DNA"/>
</dbReference>
<reference evidence="2 3" key="1">
    <citation type="submission" date="2020-08" db="EMBL/GenBank/DDBJ databases">
        <title>Sphingobacterium sp. DN00404 isolated from aquaculture water.</title>
        <authorList>
            <person name="Zhang M."/>
        </authorList>
    </citation>
    <scope>NUCLEOTIDE SEQUENCE [LARGE SCALE GENOMIC DNA]</scope>
    <source>
        <strain evidence="2 3">KCTC 32294</strain>
    </source>
</reference>
<feature type="domain" description="ThuA-like" evidence="1">
    <location>
        <begin position="25"/>
        <end position="235"/>
    </location>
</feature>
<dbReference type="SUPFAM" id="SSF52317">
    <property type="entry name" value="Class I glutamine amidotransferase-like"/>
    <property type="match status" value="1"/>
</dbReference>
<sequence>MMKHVLLFISLLLFGQMVTAYSQERVLIFTKTTGFRHKSIPKGVETVKKILQSEGIVTVHTEDARYFCADSLQQFAAVIFLSTTGNLFNDEQKTAFQRFIRAGKGFVGIHAASDTEFEWPWYGELVGGYFTQHPPVQEAKIDVIDRTHLATRHLSEVWWHKDEWYDFRDIQPGLHVLMTLDEQSYKGGTMGKFHPIAWFREFDGGRTFYTGLGHTEKSFDEVSFQKHIIGGIKYVLKCAHD</sequence>